<accession>A0AAV3YK06</accession>
<dbReference type="Proteomes" id="UP000735302">
    <property type="component" value="Unassembled WGS sequence"/>
</dbReference>
<sequence length="110" mass="11598">MVVIRPTSSCFVIPVALAANGTNIWYCADICDFSFLTGKGVGGSVANESALGSAVRGPPPAPWPDGGPESLRSPRCGLAIHKNQKNVLTGSPGYILNNKKTLLLRTFLKK</sequence>
<dbReference type="EMBL" id="BLXT01000992">
    <property type="protein sequence ID" value="GFN82536.1"/>
    <property type="molecule type" value="Genomic_DNA"/>
</dbReference>
<evidence type="ECO:0008006" key="3">
    <source>
        <dbReference type="Google" id="ProtNLM"/>
    </source>
</evidence>
<proteinExistence type="predicted"/>
<dbReference type="AlphaFoldDB" id="A0AAV3YK06"/>
<evidence type="ECO:0000313" key="2">
    <source>
        <dbReference type="Proteomes" id="UP000735302"/>
    </source>
</evidence>
<keyword evidence="2" id="KW-1185">Reference proteome</keyword>
<gene>
    <name evidence="1" type="ORF">PoB_000904200</name>
</gene>
<reference evidence="1 2" key="1">
    <citation type="journal article" date="2021" name="Elife">
        <title>Chloroplast acquisition without the gene transfer in kleptoplastic sea slugs, Plakobranchus ocellatus.</title>
        <authorList>
            <person name="Maeda T."/>
            <person name="Takahashi S."/>
            <person name="Yoshida T."/>
            <person name="Shimamura S."/>
            <person name="Takaki Y."/>
            <person name="Nagai Y."/>
            <person name="Toyoda A."/>
            <person name="Suzuki Y."/>
            <person name="Arimoto A."/>
            <person name="Ishii H."/>
            <person name="Satoh N."/>
            <person name="Nishiyama T."/>
            <person name="Hasebe M."/>
            <person name="Maruyama T."/>
            <person name="Minagawa J."/>
            <person name="Obokata J."/>
            <person name="Shigenobu S."/>
        </authorList>
    </citation>
    <scope>NUCLEOTIDE SEQUENCE [LARGE SCALE GENOMIC DNA]</scope>
</reference>
<organism evidence="1 2">
    <name type="scientific">Plakobranchus ocellatus</name>
    <dbReference type="NCBI Taxonomy" id="259542"/>
    <lineage>
        <taxon>Eukaryota</taxon>
        <taxon>Metazoa</taxon>
        <taxon>Spiralia</taxon>
        <taxon>Lophotrochozoa</taxon>
        <taxon>Mollusca</taxon>
        <taxon>Gastropoda</taxon>
        <taxon>Heterobranchia</taxon>
        <taxon>Euthyneura</taxon>
        <taxon>Panpulmonata</taxon>
        <taxon>Sacoglossa</taxon>
        <taxon>Placobranchoidea</taxon>
        <taxon>Plakobranchidae</taxon>
        <taxon>Plakobranchus</taxon>
    </lineage>
</organism>
<comment type="caution">
    <text evidence="1">The sequence shown here is derived from an EMBL/GenBank/DDBJ whole genome shotgun (WGS) entry which is preliminary data.</text>
</comment>
<evidence type="ECO:0000313" key="1">
    <source>
        <dbReference type="EMBL" id="GFN82536.1"/>
    </source>
</evidence>
<protein>
    <recommendedName>
        <fullName evidence="3">Secreted protein</fullName>
    </recommendedName>
</protein>
<name>A0AAV3YK06_9GAST</name>